<feature type="non-terminal residue" evidence="1">
    <location>
        <position position="240"/>
    </location>
</feature>
<accession>A0A3P6QJZ9</accession>
<gene>
    <name evidence="1" type="ORF">DILT_LOCUS1699</name>
</gene>
<dbReference type="AlphaFoldDB" id="A0A3P6QJZ9"/>
<dbReference type="EMBL" id="UYRU01013369">
    <property type="protein sequence ID" value="VDK49019.1"/>
    <property type="molecule type" value="Genomic_DNA"/>
</dbReference>
<evidence type="ECO:0000313" key="1">
    <source>
        <dbReference type="EMBL" id="VDK49019.1"/>
    </source>
</evidence>
<name>A0A3P6QJZ9_DIBLA</name>
<proteinExistence type="predicted"/>
<protein>
    <submittedName>
        <fullName evidence="1">Uncharacterized protein</fullName>
    </submittedName>
</protein>
<reference evidence="1 2" key="1">
    <citation type="submission" date="2018-11" db="EMBL/GenBank/DDBJ databases">
        <authorList>
            <consortium name="Pathogen Informatics"/>
        </authorList>
    </citation>
    <scope>NUCLEOTIDE SEQUENCE [LARGE SCALE GENOMIC DNA]</scope>
</reference>
<organism evidence="1 2">
    <name type="scientific">Dibothriocephalus latus</name>
    <name type="common">Fish tapeworm</name>
    <name type="synonym">Diphyllobothrium latum</name>
    <dbReference type="NCBI Taxonomy" id="60516"/>
    <lineage>
        <taxon>Eukaryota</taxon>
        <taxon>Metazoa</taxon>
        <taxon>Spiralia</taxon>
        <taxon>Lophotrochozoa</taxon>
        <taxon>Platyhelminthes</taxon>
        <taxon>Cestoda</taxon>
        <taxon>Eucestoda</taxon>
        <taxon>Diphyllobothriidea</taxon>
        <taxon>Diphyllobothriidae</taxon>
        <taxon>Dibothriocephalus</taxon>
    </lineage>
</organism>
<dbReference type="Proteomes" id="UP000281553">
    <property type="component" value="Unassembled WGS sequence"/>
</dbReference>
<keyword evidence="2" id="KW-1185">Reference proteome</keyword>
<sequence length="240" mass="25884">MYLVVDDRFKLLSLGVRDGIDAGNQIGAAVESLTSAYSVCSSASGRDQEEDWLGSSSNQLSSALAGLVQATRCIAAADAATPSGVSDEVLNEFLHSSVLSTQIAYQLVCESRKLEVLEPSQPPEAQANILQRNAEVNTKCRAYVQELTAALNSCLRGLPGQREISEASILVKRRRNDLVRFAEDPTVIEFRATDQVSSADTRTDFTGAAVEFNQATVELTSCYTPTNFGRSSLRFAGAYD</sequence>
<evidence type="ECO:0000313" key="2">
    <source>
        <dbReference type="Proteomes" id="UP000281553"/>
    </source>
</evidence>